<evidence type="ECO:0000313" key="2">
    <source>
        <dbReference type="Proteomes" id="UP001148018"/>
    </source>
</evidence>
<proteinExistence type="predicted"/>
<protein>
    <submittedName>
        <fullName evidence="1">Uncharacterized protein</fullName>
    </submittedName>
</protein>
<dbReference type="AlphaFoldDB" id="A0A9Q0DA80"/>
<keyword evidence="2" id="KW-1185">Reference proteome</keyword>
<reference evidence="1" key="1">
    <citation type="submission" date="2022-07" db="EMBL/GenBank/DDBJ databases">
        <title>Chromosome-level genome of Muraenolepis orangiensis.</title>
        <authorList>
            <person name="Kim J."/>
        </authorList>
    </citation>
    <scope>NUCLEOTIDE SEQUENCE</scope>
    <source>
        <strain evidence="1">KU_S4_2022</strain>
        <tissue evidence="1">Muscle</tissue>
    </source>
</reference>
<organism evidence="1 2">
    <name type="scientific">Muraenolepis orangiensis</name>
    <name type="common">Patagonian moray cod</name>
    <dbReference type="NCBI Taxonomy" id="630683"/>
    <lineage>
        <taxon>Eukaryota</taxon>
        <taxon>Metazoa</taxon>
        <taxon>Chordata</taxon>
        <taxon>Craniata</taxon>
        <taxon>Vertebrata</taxon>
        <taxon>Euteleostomi</taxon>
        <taxon>Actinopterygii</taxon>
        <taxon>Neopterygii</taxon>
        <taxon>Teleostei</taxon>
        <taxon>Neoteleostei</taxon>
        <taxon>Acanthomorphata</taxon>
        <taxon>Zeiogadaria</taxon>
        <taxon>Gadariae</taxon>
        <taxon>Gadiformes</taxon>
        <taxon>Muraenolepidoidei</taxon>
        <taxon>Muraenolepididae</taxon>
        <taxon>Muraenolepis</taxon>
    </lineage>
</organism>
<gene>
    <name evidence="1" type="ORF">NHX12_015338</name>
</gene>
<name>A0A9Q0DA80_9TELE</name>
<evidence type="ECO:0000313" key="1">
    <source>
        <dbReference type="EMBL" id="KAJ3584843.1"/>
    </source>
</evidence>
<dbReference type="EMBL" id="JANIIK010000119">
    <property type="protein sequence ID" value="KAJ3584843.1"/>
    <property type="molecule type" value="Genomic_DNA"/>
</dbReference>
<accession>A0A9Q0DA80</accession>
<comment type="caution">
    <text evidence="1">The sequence shown here is derived from an EMBL/GenBank/DDBJ whole genome shotgun (WGS) entry which is preliminary data.</text>
</comment>
<dbReference type="Proteomes" id="UP001148018">
    <property type="component" value="Unassembled WGS sequence"/>
</dbReference>
<sequence>MFECPQFFPGPFSSATLKLGLTRIVKSSTAQPREKGKALTVPPDSNVNVKLYVLLNIESRSGHRTGAASRRSKSPALC</sequence>